<dbReference type="EC" id="3.1.3.48" evidence="2"/>
<dbReference type="SMART" id="SM00450">
    <property type="entry name" value="RHOD"/>
    <property type="match status" value="1"/>
</dbReference>
<protein>
    <recommendedName>
        <fullName evidence="2">protein-tyrosine-phosphatase</fullName>
        <ecNumber evidence="2">3.1.3.48</ecNumber>
    </recommendedName>
</protein>
<dbReference type="eggNOG" id="KOG3772">
    <property type="taxonomic scope" value="Eukaryota"/>
</dbReference>
<dbReference type="PANTHER" id="PTHR10828">
    <property type="entry name" value="M-PHASE INDUCER PHOSPHATASE DUAL SPECIFICITY PHOSPHATASE CDC25"/>
    <property type="match status" value="1"/>
</dbReference>
<dbReference type="Pfam" id="PF00581">
    <property type="entry name" value="Rhodanese"/>
    <property type="match status" value="1"/>
</dbReference>
<dbReference type="InterPro" id="IPR001763">
    <property type="entry name" value="Rhodanese-like_dom"/>
</dbReference>
<dbReference type="InterPro" id="IPR000751">
    <property type="entry name" value="MPI_Phosphatase"/>
</dbReference>
<comment type="similarity">
    <text evidence="1">Belongs to the MPI phosphatase family.</text>
</comment>
<dbReference type="SUPFAM" id="SSF52821">
    <property type="entry name" value="Rhodanese/Cell cycle control phosphatase"/>
    <property type="match status" value="1"/>
</dbReference>
<feature type="compositionally biased region" description="Polar residues" evidence="7">
    <location>
        <begin position="213"/>
        <end position="224"/>
    </location>
</feature>
<evidence type="ECO:0000256" key="4">
    <source>
        <dbReference type="ARBA" id="ARBA00022801"/>
    </source>
</evidence>
<reference evidence="10" key="1">
    <citation type="journal article" date="2014" name="Microb. Cell Fact.">
        <title>Exploiting Issatchenkia orientalis SD108 for succinic acid production.</title>
        <authorList>
            <person name="Xiao H."/>
            <person name="Shao Z."/>
            <person name="Jiang Y."/>
            <person name="Dole S."/>
            <person name="Zhao H."/>
        </authorList>
    </citation>
    <scope>NUCLEOTIDE SEQUENCE [LARGE SCALE GENOMIC DNA]</scope>
    <source>
        <strain evidence="10">SD108</strain>
    </source>
</reference>
<dbReference type="PANTHER" id="PTHR10828:SF17">
    <property type="entry name" value="PROTEIN-TYROSINE-PHOSPHATASE"/>
    <property type="match status" value="1"/>
</dbReference>
<evidence type="ECO:0000256" key="2">
    <source>
        <dbReference type="ARBA" id="ARBA00013064"/>
    </source>
</evidence>
<comment type="caution">
    <text evidence="9">The sequence shown here is derived from an EMBL/GenBank/DDBJ whole genome shotgun (WGS) entry which is preliminary data.</text>
</comment>
<accession>A0A099P482</accession>
<evidence type="ECO:0000313" key="9">
    <source>
        <dbReference type="EMBL" id="KGK39022.1"/>
    </source>
</evidence>
<gene>
    <name evidence="9" type="ORF">JL09_g1875</name>
</gene>
<dbReference type="PROSITE" id="PS50206">
    <property type="entry name" value="RHODANESE_3"/>
    <property type="match status" value="1"/>
</dbReference>
<name>A0A099P482_PICKU</name>
<dbReference type="Gene3D" id="3.40.250.10">
    <property type="entry name" value="Rhodanese-like domain"/>
    <property type="match status" value="1"/>
</dbReference>
<dbReference type="HOGENOM" id="CLU_356410_0_0_1"/>
<evidence type="ECO:0000256" key="3">
    <source>
        <dbReference type="ARBA" id="ARBA00022618"/>
    </source>
</evidence>
<dbReference type="VEuPathDB" id="FungiDB:C5L36_0B12700"/>
<keyword evidence="5" id="KW-0904">Protein phosphatase</keyword>
<dbReference type="Proteomes" id="UP000029867">
    <property type="component" value="Unassembled WGS sequence"/>
</dbReference>
<evidence type="ECO:0000256" key="7">
    <source>
        <dbReference type="SAM" id="MobiDB-lite"/>
    </source>
</evidence>
<keyword evidence="6" id="KW-0131">Cell cycle</keyword>
<dbReference type="GO" id="GO:0051301">
    <property type="term" value="P:cell division"/>
    <property type="evidence" value="ECO:0007669"/>
    <property type="project" value="UniProtKB-KW"/>
</dbReference>
<dbReference type="InterPro" id="IPR036873">
    <property type="entry name" value="Rhodanese-like_dom_sf"/>
</dbReference>
<evidence type="ECO:0000256" key="5">
    <source>
        <dbReference type="ARBA" id="ARBA00022912"/>
    </source>
</evidence>
<dbReference type="GO" id="GO:0010971">
    <property type="term" value="P:positive regulation of G2/M transition of mitotic cell cycle"/>
    <property type="evidence" value="ECO:0007669"/>
    <property type="project" value="TreeGrafter"/>
</dbReference>
<feature type="region of interest" description="Disordered" evidence="7">
    <location>
        <begin position="1"/>
        <end position="21"/>
    </location>
</feature>
<dbReference type="GO" id="GO:0000086">
    <property type="term" value="P:G2/M transition of mitotic cell cycle"/>
    <property type="evidence" value="ECO:0007669"/>
    <property type="project" value="TreeGrafter"/>
</dbReference>
<dbReference type="AlphaFoldDB" id="A0A099P482"/>
<evidence type="ECO:0000256" key="1">
    <source>
        <dbReference type="ARBA" id="ARBA00011065"/>
    </source>
</evidence>
<dbReference type="GO" id="GO:0004725">
    <property type="term" value="F:protein tyrosine phosphatase activity"/>
    <property type="evidence" value="ECO:0007669"/>
    <property type="project" value="UniProtKB-EC"/>
</dbReference>
<dbReference type="GO" id="GO:0110032">
    <property type="term" value="P:positive regulation of G2/MI transition of meiotic cell cycle"/>
    <property type="evidence" value="ECO:0007669"/>
    <property type="project" value="TreeGrafter"/>
</dbReference>
<keyword evidence="4" id="KW-0378">Hydrolase</keyword>
<keyword evidence="3" id="KW-0132">Cell division</keyword>
<dbReference type="GO" id="GO:0005634">
    <property type="term" value="C:nucleus"/>
    <property type="evidence" value="ECO:0007669"/>
    <property type="project" value="TreeGrafter"/>
</dbReference>
<dbReference type="GO" id="GO:0005737">
    <property type="term" value="C:cytoplasm"/>
    <property type="evidence" value="ECO:0007669"/>
    <property type="project" value="TreeGrafter"/>
</dbReference>
<organism evidence="9 10">
    <name type="scientific">Pichia kudriavzevii</name>
    <name type="common">Yeast</name>
    <name type="synonym">Issatchenkia orientalis</name>
    <dbReference type="NCBI Taxonomy" id="4909"/>
    <lineage>
        <taxon>Eukaryota</taxon>
        <taxon>Fungi</taxon>
        <taxon>Dikarya</taxon>
        <taxon>Ascomycota</taxon>
        <taxon>Saccharomycotina</taxon>
        <taxon>Pichiomycetes</taxon>
        <taxon>Pichiales</taxon>
        <taxon>Pichiaceae</taxon>
        <taxon>Pichia</taxon>
    </lineage>
</organism>
<evidence type="ECO:0000259" key="8">
    <source>
        <dbReference type="PROSITE" id="PS50206"/>
    </source>
</evidence>
<sequence>MIFINSPSHGNDTQFNASFSSPAQRSSIRSDSFSMSFSNNLKRPLINQSPQNILQSTNMHHSNSTTTRIKDLVFSPMEKENIPNTSSNLAYKSLTFSGSPTLSRKSSFKRHLRKRSSSIFHSGGNHHHHHSRNSSTGTLNWRNHKHTQSNPVNNLTSLKNKKSNSSIDKSIFHFLSSKASIDSLLNFNNDSSSMAKTNKQSKDHLKTPLFLHTNTNISEPQSSRSELDSYYSTDDDLDENADAVNLSTILCNFDDEDHNEDDMYAEHNEDMGEDGDTANLDLDFGSPLQRRKKNKSIIQQSRNNQLKLQRHQSLTQFSPNNNSLSYKFDTDQLTSNINGLSVNSDDDDFNLNGNSVLNDVPFQYFYTGNNKIPRINVDEFKKILTDYESRFNNTDKKFCKHFDDLMIVDCRFKFEFDGGHIKGAINISSFEEMENVFFNDFVLNKSPIELNNKSRKLLIFHCEFSSHRGPIKADQLRYFDRSISGDFYPNLYYPNVLVLEGGYKDYYESERKLHKTLSYIEMDHPLYKDERDRNMNLLRRENSLSRVNSRSSSCLSLSRKNSHSSIKSMNSSNLLDFSSVNKIDNTGNTSQPLKNRPNKKFYGHKIDTSLNDPGSLDLVTPTDDGIFGGFGNQDVDLDSLIDFPDEFDENDQIDSVDSQFINNSNGNNNMTANSNNHNSSNKIDGFKIPLPKPYVNRRNTLHSRSKTVSTFSFHNNSGFRSAPLLSTPERVEAKFGDSLFKHNDSSVYSVKESNEESDENDSGYVSIYSQKYTAKHNIDTPMPKRKY</sequence>
<feature type="region of interest" description="Disordered" evidence="7">
    <location>
        <begin position="266"/>
        <end position="285"/>
    </location>
</feature>
<feature type="domain" description="Rhodanese" evidence="8">
    <location>
        <begin position="401"/>
        <end position="515"/>
    </location>
</feature>
<proteinExistence type="inferred from homology"/>
<dbReference type="EMBL" id="JQFK01000013">
    <property type="protein sequence ID" value="KGK39022.1"/>
    <property type="molecule type" value="Genomic_DNA"/>
</dbReference>
<evidence type="ECO:0000313" key="10">
    <source>
        <dbReference type="Proteomes" id="UP000029867"/>
    </source>
</evidence>
<feature type="region of interest" description="Disordered" evidence="7">
    <location>
        <begin position="213"/>
        <end position="232"/>
    </location>
</feature>
<feature type="compositionally biased region" description="Basic residues" evidence="7">
    <location>
        <begin position="106"/>
        <end position="116"/>
    </location>
</feature>
<feature type="region of interest" description="Disordered" evidence="7">
    <location>
        <begin position="99"/>
        <end position="159"/>
    </location>
</feature>
<dbReference type="PRINTS" id="PR00716">
    <property type="entry name" value="MPIPHPHTASE"/>
</dbReference>
<evidence type="ECO:0000256" key="6">
    <source>
        <dbReference type="ARBA" id="ARBA00023306"/>
    </source>
</evidence>